<evidence type="ECO:0000256" key="3">
    <source>
        <dbReference type="ARBA" id="ARBA00022692"/>
    </source>
</evidence>
<evidence type="ECO:0000256" key="4">
    <source>
        <dbReference type="ARBA" id="ARBA00022989"/>
    </source>
</evidence>
<dbReference type="Pfam" id="PF12704">
    <property type="entry name" value="MacB_PCD"/>
    <property type="match status" value="1"/>
</dbReference>
<sequence>MMFATILQTVLRQVRRHPLYVGLNVFGLALGIGVFLTLTLLVRYEYSFNAALPDVDRLARVDTHWTMPGTPPGEVAGSTFRAMPFLREDFPEIEAGIRFEDTDLQTEREGVFTSFASGLTDPGFFGVFGLKLLHGVPDQALARPDGLVLSERAAIRLFGTTEAMGRTVPINRAGVTVTHTVTGVLARRMTPDFLSDIEMLAPFSSEDVTTRFCFRSWASDCGRIYLKFRRRGDIDAVNARLRDFVIRHAAGAEGDHTAFGVHPEKVYGLSLAKLDEARFRDFHVLYAEDGVDRTVINSIGLMGLLALALACANAVNLATARAGLRAREVAIRKTLGASRRVLFGQFMGEALLVAAIAGVLGLALCEILVPEVASLTGEELVVRYGLVGVVLPLIVLVCGLASGVYPALVLSGYRPAAVLAAARMPSGGRGAARLRDGLVTGQFGIAITIVICMLVINHQTDFMRTADPGYVRDGLLIGSAMPGSDLAAQRRMLDALRAVPGVVTAGFGELAPRPGTKNLGTYSYDGPAGPVNVYLLQDTVGAGYFEVYRPRLLAGRWFDIARGQDDVPSRDDMRTRMANVVVNAGAVSRFGFASPDQAIGKIIRSGGWTTRIIGVIDDVRFESPRQAIYPEIILFDTLAQRPFSEPIPAIRFQGVAEAEMARRLNRAWAGILPDVASDFSSVDARMAAYYSGDERRGRIFTLGAAAALLIACMGLYGLAAFAAARRVHEIGIRKTLGATGRQIVALLLGDFLRPVMVACLLACPVAWVVMRRWLAGFDERIALTPAHFLIAVAGAFAIAILTVLGQTFHLARAEPARALRAE</sequence>
<dbReference type="GO" id="GO:0005886">
    <property type="term" value="C:plasma membrane"/>
    <property type="evidence" value="ECO:0007669"/>
    <property type="project" value="UniProtKB-SubCell"/>
</dbReference>
<evidence type="ECO:0000256" key="5">
    <source>
        <dbReference type="ARBA" id="ARBA00023136"/>
    </source>
</evidence>
<evidence type="ECO:0000259" key="7">
    <source>
        <dbReference type="Pfam" id="PF02687"/>
    </source>
</evidence>
<feature type="transmembrane region" description="Helical" evidence="6">
    <location>
        <begin position="699"/>
        <end position="722"/>
    </location>
</feature>
<feature type="domain" description="ABC3 transporter permease C-terminal" evidence="7">
    <location>
        <begin position="301"/>
        <end position="408"/>
    </location>
</feature>
<evidence type="ECO:0000256" key="1">
    <source>
        <dbReference type="ARBA" id="ARBA00004651"/>
    </source>
</evidence>
<proteinExistence type="predicted"/>
<dbReference type="Pfam" id="PF02687">
    <property type="entry name" value="FtsX"/>
    <property type="match status" value="2"/>
</dbReference>
<feature type="domain" description="ABC3 transporter permease C-terminal" evidence="7">
    <location>
        <begin position="704"/>
        <end position="815"/>
    </location>
</feature>
<feature type="transmembrane region" description="Helical" evidence="6">
    <location>
        <begin position="788"/>
        <end position="811"/>
    </location>
</feature>
<comment type="caution">
    <text evidence="9">The sequence shown here is derived from an EMBL/GenBank/DDBJ whole genome shotgun (WGS) entry which is preliminary data.</text>
</comment>
<evidence type="ECO:0000256" key="2">
    <source>
        <dbReference type="ARBA" id="ARBA00022475"/>
    </source>
</evidence>
<evidence type="ECO:0000313" key="10">
    <source>
        <dbReference type="Proteomes" id="UP000540556"/>
    </source>
</evidence>
<keyword evidence="3 6" id="KW-0812">Transmembrane</keyword>
<keyword evidence="10" id="KW-1185">Reference proteome</keyword>
<dbReference type="InterPro" id="IPR050250">
    <property type="entry name" value="Macrolide_Exporter_MacB"/>
</dbReference>
<organism evidence="9 10">
    <name type="scientific">Gluconacetobacter takamatsuzukensis</name>
    <dbReference type="NCBI Taxonomy" id="1286190"/>
    <lineage>
        <taxon>Bacteria</taxon>
        <taxon>Pseudomonadati</taxon>
        <taxon>Pseudomonadota</taxon>
        <taxon>Alphaproteobacteria</taxon>
        <taxon>Acetobacterales</taxon>
        <taxon>Acetobacteraceae</taxon>
        <taxon>Gluconacetobacter</taxon>
    </lineage>
</organism>
<feature type="domain" description="MacB-like periplasmic core" evidence="8">
    <location>
        <begin position="22"/>
        <end position="243"/>
    </location>
</feature>
<name>A0A7W4KD21_9PROT</name>
<feature type="transmembrane region" description="Helical" evidence="6">
    <location>
        <begin position="434"/>
        <end position="456"/>
    </location>
</feature>
<dbReference type="GO" id="GO:0022857">
    <property type="term" value="F:transmembrane transporter activity"/>
    <property type="evidence" value="ECO:0007669"/>
    <property type="project" value="TreeGrafter"/>
</dbReference>
<evidence type="ECO:0000256" key="6">
    <source>
        <dbReference type="SAM" id="Phobius"/>
    </source>
</evidence>
<dbReference type="PANTHER" id="PTHR30572">
    <property type="entry name" value="MEMBRANE COMPONENT OF TRANSPORTER-RELATED"/>
    <property type="match status" value="1"/>
</dbReference>
<keyword evidence="5 6" id="KW-0472">Membrane</keyword>
<dbReference type="RefSeq" id="WP_182948928.1">
    <property type="nucleotide sequence ID" value="NZ_JABEQK010000004.1"/>
</dbReference>
<keyword evidence="4 6" id="KW-1133">Transmembrane helix</keyword>
<dbReference type="Proteomes" id="UP000540556">
    <property type="component" value="Unassembled WGS sequence"/>
</dbReference>
<protein>
    <submittedName>
        <fullName evidence="9">FtsX-like permease family protein</fullName>
    </submittedName>
</protein>
<feature type="transmembrane region" description="Helical" evidence="6">
    <location>
        <begin position="21"/>
        <end position="42"/>
    </location>
</feature>
<dbReference type="EMBL" id="JABEQK010000004">
    <property type="protein sequence ID" value="MBB2204709.1"/>
    <property type="molecule type" value="Genomic_DNA"/>
</dbReference>
<feature type="transmembrane region" description="Helical" evidence="6">
    <location>
        <begin position="384"/>
        <end position="413"/>
    </location>
</feature>
<comment type="subcellular location">
    <subcellularLocation>
        <location evidence="1">Cell membrane</location>
        <topology evidence="1">Multi-pass membrane protein</topology>
    </subcellularLocation>
</comment>
<evidence type="ECO:0000313" key="9">
    <source>
        <dbReference type="EMBL" id="MBB2204709.1"/>
    </source>
</evidence>
<dbReference type="InterPro" id="IPR025857">
    <property type="entry name" value="MacB_PCD"/>
</dbReference>
<reference evidence="9 10" key="1">
    <citation type="submission" date="2020-04" db="EMBL/GenBank/DDBJ databases">
        <title>Description of novel Gluconacetobacter.</title>
        <authorList>
            <person name="Sombolestani A."/>
        </authorList>
    </citation>
    <scope>NUCLEOTIDE SEQUENCE [LARGE SCALE GENOMIC DNA]</scope>
    <source>
        <strain evidence="9 10">LMG 27800</strain>
    </source>
</reference>
<dbReference type="AlphaFoldDB" id="A0A7W4KD21"/>
<keyword evidence="2" id="KW-1003">Cell membrane</keyword>
<accession>A0A7W4KD21</accession>
<feature type="transmembrane region" description="Helical" evidence="6">
    <location>
        <begin position="341"/>
        <end position="364"/>
    </location>
</feature>
<feature type="transmembrane region" description="Helical" evidence="6">
    <location>
        <begin position="299"/>
        <end position="320"/>
    </location>
</feature>
<dbReference type="InterPro" id="IPR003838">
    <property type="entry name" value="ABC3_permease_C"/>
</dbReference>
<gene>
    <name evidence="9" type="ORF">HLH27_06695</name>
</gene>
<dbReference type="PANTHER" id="PTHR30572:SF18">
    <property type="entry name" value="ABC-TYPE MACROLIDE FAMILY EXPORT SYSTEM PERMEASE COMPONENT 2"/>
    <property type="match status" value="1"/>
</dbReference>
<evidence type="ECO:0000259" key="8">
    <source>
        <dbReference type="Pfam" id="PF12704"/>
    </source>
</evidence>
<feature type="transmembrane region" description="Helical" evidence="6">
    <location>
        <begin position="743"/>
        <end position="768"/>
    </location>
</feature>